<evidence type="ECO:0000256" key="3">
    <source>
        <dbReference type="ARBA" id="ARBA00022692"/>
    </source>
</evidence>
<evidence type="ECO:0000256" key="7">
    <source>
        <dbReference type="SAM" id="Phobius"/>
    </source>
</evidence>
<comment type="subcellular location">
    <subcellularLocation>
        <location evidence="1">Membrane</location>
        <topology evidence="1">Multi-pass membrane protein</topology>
    </subcellularLocation>
</comment>
<dbReference type="PANTHER" id="PTHR20855">
    <property type="entry name" value="ADIPOR/PROGESTIN RECEPTOR-RELATED"/>
    <property type="match status" value="1"/>
</dbReference>
<proteinExistence type="inferred from homology"/>
<evidence type="ECO:0000256" key="4">
    <source>
        <dbReference type="ARBA" id="ARBA00022989"/>
    </source>
</evidence>
<dbReference type="PANTHER" id="PTHR20855:SF3">
    <property type="entry name" value="LD03007P"/>
    <property type="match status" value="1"/>
</dbReference>
<accession>A0A7R9FRQ7</accession>
<dbReference type="OrthoDB" id="186812at2759"/>
<dbReference type="GO" id="GO:0016020">
    <property type="term" value="C:membrane"/>
    <property type="evidence" value="ECO:0007669"/>
    <property type="project" value="UniProtKB-SubCell"/>
</dbReference>
<evidence type="ECO:0000256" key="5">
    <source>
        <dbReference type="ARBA" id="ARBA00023136"/>
    </source>
</evidence>
<dbReference type="GO" id="GO:0046872">
    <property type="term" value="F:metal ion binding"/>
    <property type="evidence" value="ECO:0007669"/>
    <property type="project" value="UniProtKB-KW"/>
</dbReference>
<keyword evidence="6" id="KW-0479">Metal-binding</keyword>
<organism evidence="8">
    <name type="scientific">Darwinula stevensoni</name>
    <dbReference type="NCBI Taxonomy" id="69355"/>
    <lineage>
        <taxon>Eukaryota</taxon>
        <taxon>Metazoa</taxon>
        <taxon>Ecdysozoa</taxon>
        <taxon>Arthropoda</taxon>
        <taxon>Crustacea</taxon>
        <taxon>Oligostraca</taxon>
        <taxon>Ostracoda</taxon>
        <taxon>Podocopa</taxon>
        <taxon>Podocopida</taxon>
        <taxon>Darwinulocopina</taxon>
        <taxon>Darwinuloidea</taxon>
        <taxon>Darwinulidae</taxon>
        <taxon>Darwinula</taxon>
    </lineage>
</organism>
<name>A0A7R9FRQ7_9CRUS</name>
<dbReference type="InterPro" id="IPR004254">
    <property type="entry name" value="AdipoR/HlyIII-related"/>
</dbReference>
<keyword evidence="3 7" id="KW-0812">Transmembrane</keyword>
<keyword evidence="9" id="KW-1185">Reference proteome</keyword>
<dbReference type="AlphaFoldDB" id="A0A7R9FRQ7"/>
<evidence type="ECO:0000313" key="9">
    <source>
        <dbReference type="Proteomes" id="UP000677054"/>
    </source>
</evidence>
<evidence type="ECO:0000256" key="1">
    <source>
        <dbReference type="ARBA" id="ARBA00004141"/>
    </source>
</evidence>
<evidence type="ECO:0000313" key="8">
    <source>
        <dbReference type="EMBL" id="CAD7252515.1"/>
    </source>
</evidence>
<protein>
    <submittedName>
        <fullName evidence="8">Uncharacterized protein</fullName>
    </submittedName>
</protein>
<reference evidence="8" key="1">
    <citation type="submission" date="2020-11" db="EMBL/GenBank/DDBJ databases">
        <authorList>
            <person name="Tran Van P."/>
        </authorList>
    </citation>
    <scope>NUCLEOTIDE SEQUENCE</scope>
</reference>
<dbReference type="Pfam" id="PF03006">
    <property type="entry name" value="HlyIII"/>
    <property type="match status" value="1"/>
</dbReference>
<feature type="transmembrane region" description="Helical" evidence="7">
    <location>
        <begin position="78"/>
        <end position="97"/>
    </location>
</feature>
<evidence type="ECO:0000256" key="2">
    <source>
        <dbReference type="ARBA" id="ARBA00007018"/>
    </source>
</evidence>
<feature type="binding site" evidence="6">
    <location>
        <position position="164"/>
    </location>
    <ligand>
        <name>Zn(2+)</name>
        <dbReference type="ChEBI" id="CHEBI:29105"/>
    </ligand>
</feature>
<feature type="transmembrane region" description="Helical" evidence="7">
    <location>
        <begin position="55"/>
        <end position="72"/>
    </location>
</feature>
<feature type="binding site" evidence="6">
    <location>
        <position position="33"/>
    </location>
    <ligand>
        <name>Zn(2+)</name>
        <dbReference type="ChEBI" id="CHEBI:29105"/>
    </ligand>
</feature>
<feature type="transmembrane region" description="Helical" evidence="7">
    <location>
        <begin position="133"/>
        <end position="150"/>
    </location>
</feature>
<keyword evidence="4 7" id="KW-1133">Transmembrane helix</keyword>
<feature type="binding site" evidence="6">
    <location>
        <position position="160"/>
    </location>
    <ligand>
        <name>Zn(2+)</name>
        <dbReference type="ChEBI" id="CHEBI:29105"/>
    </ligand>
</feature>
<keyword evidence="6" id="KW-0862">Zinc</keyword>
<dbReference type="EMBL" id="CAJPEV010004520">
    <property type="protein sequence ID" value="CAG0901917.1"/>
    <property type="molecule type" value="Genomic_DNA"/>
</dbReference>
<gene>
    <name evidence="8" type="ORF">DSTB1V02_LOCUS12273</name>
</gene>
<sequence length="197" mass="22473">MLIAKAANSCQYLSAKIYGASLILLFTVSFCYHLAEYIPFNTMTLNLCHRMDRAMIYVFISANYYPWVLLLELPRDSWVTHLSWGIWVLAFLGITYQQIFHEKYKLIEVTLYLIVGALPGLVLQHTIDEVEGFIEMAIGGLLYIVGVGFFRSDGKIPFAHAIWHVHVVAASTCHFYAVHRYLLGRTNLPEGLHCQSI</sequence>
<comment type="similarity">
    <text evidence="2">Belongs to the ADIPOR family.</text>
</comment>
<feature type="transmembrane region" description="Helical" evidence="7">
    <location>
        <begin position="109"/>
        <end position="127"/>
    </location>
</feature>
<dbReference type="Proteomes" id="UP000677054">
    <property type="component" value="Unassembled WGS sequence"/>
</dbReference>
<dbReference type="EMBL" id="LR904037">
    <property type="protein sequence ID" value="CAD7252515.1"/>
    <property type="molecule type" value="Genomic_DNA"/>
</dbReference>
<keyword evidence="5 7" id="KW-0472">Membrane</keyword>
<feature type="transmembrane region" description="Helical" evidence="7">
    <location>
        <begin position="17"/>
        <end position="35"/>
    </location>
</feature>
<evidence type="ECO:0000256" key="6">
    <source>
        <dbReference type="PIRSR" id="PIRSR604254-1"/>
    </source>
</evidence>